<reference evidence="1" key="1">
    <citation type="journal article" date="2015" name="Nature">
        <title>Complex archaea that bridge the gap between prokaryotes and eukaryotes.</title>
        <authorList>
            <person name="Spang A."/>
            <person name="Saw J.H."/>
            <person name="Jorgensen S.L."/>
            <person name="Zaremba-Niedzwiedzka K."/>
            <person name="Martijn J."/>
            <person name="Lind A.E."/>
            <person name="van Eijk R."/>
            <person name="Schleper C."/>
            <person name="Guy L."/>
            <person name="Ettema T.J."/>
        </authorList>
    </citation>
    <scope>NUCLEOTIDE SEQUENCE</scope>
</reference>
<comment type="caution">
    <text evidence="1">The sequence shown here is derived from an EMBL/GenBank/DDBJ whole genome shotgun (WGS) entry which is preliminary data.</text>
</comment>
<protein>
    <submittedName>
        <fullName evidence="1">Uncharacterized protein</fullName>
    </submittedName>
</protein>
<accession>A0A0F9K3A2</accession>
<organism evidence="1">
    <name type="scientific">marine sediment metagenome</name>
    <dbReference type="NCBI Taxonomy" id="412755"/>
    <lineage>
        <taxon>unclassified sequences</taxon>
        <taxon>metagenomes</taxon>
        <taxon>ecological metagenomes</taxon>
    </lineage>
</organism>
<evidence type="ECO:0000313" key="1">
    <source>
        <dbReference type="EMBL" id="KKM05743.1"/>
    </source>
</evidence>
<name>A0A0F9K3A2_9ZZZZ</name>
<dbReference type="EMBL" id="LAZR01016152">
    <property type="protein sequence ID" value="KKM05743.1"/>
    <property type="molecule type" value="Genomic_DNA"/>
</dbReference>
<sequence>MPKPQVGTVVHYIPMSDQELRCKTCDQPRAAIITRVHNDQDVDLLVFTTKADNACRIRTVVPYALVTDKAPHWRWIGDSMGEQKTTVTAQMSLANEHAPRILDLWAQRPLQDVLRSLTHGRGTRDRLLLERWAKALEGHLVDTSVVFDVDKDGNVRVGVTTEEGTVLEDDSHVTPQGEQT</sequence>
<proteinExistence type="predicted"/>
<dbReference type="AlphaFoldDB" id="A0A0F9K3A2"/>
<gene>
    <name evidence="1" type="ORF">LCGC14_1751020</name>
</gene>